<reference evidence="1 2" key="1">
    <citation type="submission" date="2021-05" db="EMBL/GenBank/DDBJ databases">
        <title>Genome Assembly of Synthetic Allotetraploid Brassica napus Reveals Homoeologous Exchanges between Subgenomes.</title>
        <authorList>
            <person name="Davis J.T."/>
        </authorList>
    </citation>
    <scope>NUCLEOTIDE SEQUENCE [LARGE SCALE GENOMIC DNA]</scope>
    <source>
        <strain evidence="2">cv. Da-Ae</strain>
        <tissue evidence="1">Seedling</tissue>
    </source>
</reference>
<dbReference type="Proteomes" id="UP000824890">
    <property type="component" value="Unassembled WGS sequence"/>
</dbReference>
<sequence length="373" mass="42798">MQDVSGRIIIVWDPTVTMCIYHATAQSVTCGATILSENITLTVTFVYGFNQVEERRALWDSLVELQDTSPVASHPWSVIGDFNQMLRTNHHSNHLFSRVDEAGIDDANLGLQDAQLFEAQTKGPPYTWRNMQDDNPISTKIDHSFINQAWSSAFPDSYAEFLDLSQSDHAPCLLRMPSIRRRVVKPFKFFHHVIDHPEYAETVADNWKCDDIVGTDQFKLVRLLKKLKRPLRSLNKRHFSVISQRVKGQKEKVDALQRALLTSPDNATAAEEHVERDKLNTLLKAEEKFYRQRSRVRWADVGDRNTPFYHRTVSQHASRNHIHYLKDTDDRMLFSMDDIKAHAANYFQGILGSTVLPFSAASSEDLTSLLPFR</sequence>
<dbReference type="PANTHER" id="PTHR33710">
    <property type="entry name" value="BNAC02G09200D PROTEIN"/>
    <property type="match status" value="1"/>
</dbReference>
<evidence type="ECO:0008006" key="3">
    <source>
        <dbReference type="Google" id="ProtNLM"/>
    </source>
</evidence>
<dbReference type="PANTHER" id="PTHR33710:SF86">
    <property type="entry name" value="VIRAL MOVEMENT PROTEIN"/>
    <property type="match status" value="1"/>
</dbReference>
<name>A0ABQ8A1D3_BRANA</name>
<gene>
    <name evidence="1" type="ORF">HID58_062413</name>
</gene>
<keyword evidence="2" id="KW-1185">Reference proteome</keyword>
<comment type="caution">
    <text evidence="1">The sequence shown here is derived from an EMBL/GenBank/DDBJ whole genome shotgun (WGS) entry which is preliminary data.</text>
</comment>
<evidence type="ECO:0000313" key="2">
    <source>
        <dbReference type="Proteomes" id="UP000824890"/>
    </source>
</evidence>
<evidence type="ECO:0000313" key="1">
    <source>
        <dbReference type="EMBL" id="KAH0886317.1"/>
    </source>
</evidence>
<protein>
    <recommendedName>
        <fullName evidence="3">Endonuclease/exonuclease/phosphatase domain-containing protein</fullName>
    </recommendedName>
</protein>
<accession>A0ABQ8A1D3</accession>
<organism evidence="1 2">
    <name type="scientific">Brassica napus</name>
    <name type="common">Rape</name>
    <dbReference type="NCBI Taxonomy" id="3708"/>
    <lineage>
        <taxon>Eukaryota</taxon>
        <taxon>Viridiplantae</taxon>
        <taxon>Streptophyta</taxon>
        <taxon>Embryophyta</taxon>
        <taxon>Tracheophyta</taxon>
        <taxon>Spermatophyta</taxon>
        <taxon>Magnoliopsida</taxon>
        <taxon>eudicotyledons</taxon>
        <taxon>Gunneridae</taxon>
        <taxon>Pentapetalae</taxon>
        <taxon>rosids</taxon>
        <taxon>malvids</taxon>
        <taxon>Brassicales</taxon>
        <taxon>Brassicaceae</taxon>
        <taxon>Brassiceae</taxon>
        <taxon>Brassica</taxon>
    </lineage>
</organism>
<dbReference type="EMBL" id="JAGKQM010000014">
    <property type="protein sequence ID" value="KAH0886317.1"/>
    <property type="molecule type" value="Genomic_DNA"/>
</dbReference>
<dbReference type="InterPro" id="IPR036691">
    <property type="entry name" value="Endo/exonu/phosph_ase_sf"/>
</dbReference>
<dbReference type="SUPFAM" id="SSF56219">
    <property type="entry name" value="DNase I-like"/>
    <property type="match status" value="1"/>
</dbReference>
<feature type="non-terminal residue" evidence="1">
    <location>
        <position position="373"/>
    </location>
</feature>
<proteinExistence type="predicted"/>
<dbReference type="Gene3D" id="3.60.10.10">
    <property type="entry name" value="Endonuclease/exonuclease/phosphatase"/>
    <property type="match status" value="1"/>
</dbReference>